<dbReference type="Proteomes" id="UP000042997">
    <property type="component" value="Unassembled WGS sequence"/>
</dbReference>
<dbReference type="AlphaFoldDB" id="A0A098BKZ7"/>
<evidence type="ECO:0000313" key="2">
    <source>
        <dbReference type="Proteomes" id="UP000042997"/>
    </source>
</evidence>
<dbReference type="RefSeq" id="WP_010591980.1">
    <property type="nucleotide sequence ID" value="NZ_CP023714.1"/>
</dbReference>
<dbReference type="Pfam" id="PF12079">
    <property type="entry name" value="DUF3558"/>
    <property type="match status" value="1"/>
</dbReference>
<reference evidence="1 2" key="1">
    <citation type="journal article" date="2014" name="Genome Announc.">
        <title>Draft Genome Sequence of Propane- and Butane-Oxidizing Actinobacterium Rhodococcus ruber IEGM 231.</title>
        <authorList>
            <person name="Ivshina I.B."/>
            <person name="Kuyukina M.S."/>
            <person name="Krivoruchko A.V."/>
            <person name="Barbe V."/>
            <person name="Fischer C."/>
        </authorList>
    </citation>
    <scope>NUCLEOTIDE SEQUENCE [LARGE SCALE GENOMIC DNA]</scope>
</reference>
<proteinExistence type="predicted"/>
<dbReference type="eggNOG" id="COG1188">
    <property type="taxonomic scope" value="Bacteria"/>
</dbReference>
<dbReference type="KEGG" id="rrz:CS378_08225"/>
<gene>
    <name evidence="1" type="primary">lprB</name>
    <name evidence="1" type="ORF">RHRU231_450072</name>
</gene>
<accession>A0A098BKZ7</accession>
<name>A0A098BKZ7_9NOCA</name>
<sequence length="180" mass="18298">MPPKLATVAVLGLAGAVVAGCGSDAAETPAPGAAPTPQVTEPGPFFGACGSVTDDEVARAFGLGSFAQVTRNSVGCEWELVGAGGPSVTFSWYRGSPIGRERAGSDLIGRPAIDVEIDGRPGFQGSAQNDVGQTVLCEIGVQFGGDFVHWSVTYGPFTPAADACVVARDLAELSAERAQE</sequence>
<organism evidence="1 2">
    <name type="scientific">Rhodococcus ruber</name>
    <dbReference type="NCBI Taxonomy" id="1830"/>
    <lineage>
        <taxon>Bacteria</taxon>
        <taxon>Bacillati</taxon>
        <taxon>Actinomycetota</taxon>
        <taxon>Actinomycetes</taxon>
        <taxon>Mycobacteriales</taxon>
        <taxon>Nocardiaceae</taxon>
        <taxon>Rhodococcus</taxon>
    </lineage>
</organism>
<protein>
    <submittedName>
        <fullName evidence="1">Putative lipoprotein LprB</fullName>
    </submittedName>
</protein>
<dbReference type="InterPro" id="IPR024520">
    <property type="entry name" value="DUF3558"/>
</dbReference>
<dbReference type="PROSITE" id="PS51257">
    <property type="entry name" value="PROKAR_LIPOPROTEIN"/>
    <property type="match status" value="1"/>
</dbReference>
<dbReference type="OrthoDB" id="4624021at2"/>
<evidence type="ECO:0000313" key="1">
    <source>
        <dbReference type="EMBL" id="CDZ88905.1"/>
    </source>
</evidence>
<keyword evidence="1" id="KW-0449">Lipoprotein</keyword>
<dbReference type="EMBL" id="CCSD01000056">
    <property type="protein sequence ID" value="CDZ88905.1"/>
    <property type="molecule type" value="Genomic_DNA"/>
</dbReference>